<evidence type="ECO:0000313" key="1">
    <source>
        <dbReference type="EMBL" id="QEE27266.1"/>
    </source>
</evidence>
<accession>A0A5B9EB05</accession>
<dbReference type="EMBL" id="CP042806">
    <property type="protein sequence ID" value="QEE27266.1"/>
    <property type="molecule type" value="Genomic_DNA"/>
</dbReference>
<dbReference type="NCBIfam" id="TIGR03435">
    <property type="entry name" value="Soli_TIGR03435"/>
    <property type="match status" value="1"/>
</dbReference>
<organism evidence="1 2">
    <name type="scientific">Terriglobus albidus</name>
    <dbReference type="NCBI Taxonomy" id="1592106"/>
    <lineage>
        <taxon>Bacteria</taxon>
        <taxon>Pseudomonadati</taxon>
        <taxon>Acidobacteriota</taxon>
        <taxon>Terriglobia</taxon>
        <taxon>Terriglobales</taxon>
        <taxon>Acidobacteriaceae</taxon>
        <taxon>Terriglobus</taxon>
    </lineage>
</organism>
<sequence length="252" mass="27974">MMKRLLVEFVVSCLIGVPGMAQSQMAQEKDPGVEVATVKPSNPDETGELCTIRGRHVLTINTPALDLIRFAFGLHPSQIIGAPEWLSKEKFDIDAVPASDGVLKNEQMWMMIRRILADRFHLKYEFVEKNLPAYALVKAGKDVGLKKSLRRPEDPWDFYGPSGELNVNNATMKNFAEGLSRGMVDKPVVDQTGIEGRYDFVLKWSGLNAVNDPNAPPGIFTALQEQVGLALKPTHADIKVLRIDHVERPGDN</sequence>
<protein>
    <submittedName>
        <fullName evidence="1">TIGR03435 family protein</fullName>
    </submittedName>
</protein>
<dbReference type="KEGG" id="talb:FTW19_04120"/>
<reference evidence="1 2" key="1">
    <citation type="submission" date="2019-08" db="EMBL/GenBank/DDBJ databases">
        <title>Complete genome sequence of Terriglobus albidus strain ORNL.</title>
        <authorList>
            <person name="Podar M."/>
        </authorList>
    </citation>
    <scope>NUCLEOTIDE SEQUENCE [LARGE SCALE GENOMIC DNA]</scope>
    <source>
        <strain evidence="1 2">ORNL</strain>
    </source>
</reference>
<keyword evidence="2" id="KW-1185">Reference proteome</keyword>
<dbReference type="Pfam" id="PF12543">
    <property type="entry name" value="DUF3738"/>
    <property type="match status" value="1"/>
</dbReference>
<dbReference type="InterPro" id="IPR017801">
    <property type="entry name" value="DUF3738"/>
</dbReference>
<dbReference type="AlphaFoldDB" id="A0A5B9EB05"/>
<proteinExistence type="predicted"/>
<dbReference type="RefSeq" id="WP_147646459.1">
    <property type="nucleotide sequence ID" value="NZ_CP042806.1"/>
</dbReference>
<name>A0A5B9EB05_9BACT</name>
<evidence type="ECO:0000313" key="2">
    <source>
        <dbReference type="Proteomes" id="UP000321820"/>
    </source>
</evidence>
<dbReference type="Proteomes" id="UP000321820">
    <property type="component" value="Chromosome"/>
</dbReference>
<dbReference type="OrthoDB" id="118479at2"/>
<gene>
    <name evidence="1" type="ORF">FTW19_04120</name>
</gene>